<dbReference type="OrthoDB" id="965650at2"/>
<feature type="transmembrane region" description="Helical" evidence="1">
    <location>
        <begin position="12"/>
        <end position="37"/>
    </location>
</feature>
<dbReference type="RefSeq" id="WP_046370409.1">
    <property type="nucleotide sequence ID" value="NZ_BBWV01000003.1"/>
</dbReference>
<feature type="transmembrane region" description="Helical" evidence="1">
    <location>
        <begin position="84"/>
        <end position="110"/>
    </location>
</feature>
<evidence type="ECO:0000313" key="3">
    <source>
        <dbReference type="Proteomes" id="UP000033121"/>
    </source>
</evidence>
<accession>A0A0E9N4A8</accession>
<comment type="caution">
    <text evidence="2">The sequence shown here is derived from an EMBL/GenBank/DDBJ whole genome shotgun (WGS) entry which is preliminary data.</text>
</comment>
<gene>
    <name evidence="2" type="ORF">FPE01S_03_05280</name>
</gene>
<proteinExistence type="predicted"/>
<keyword evidence="1" id="KW-0472">Membrane</keyword>
<sequence>MKIIVSILLTALLGFALSIFFPWWIIALAAFVVAFAIPQTPWKALLTGFLGIFLLWSLLAWWISTANDDLLANKISMLLLKQQSAGMLILVSGLIGGLVGAAAALTGSLARKL</sequence>
<dbReference type="EMBL" id="BBWV01000003">
    <property type="protein sequence ID" value="GAO44491.1"/>
    <property type="molecule type" value="Genomic_DNA"/>
</dbReference>
<dbReference type="STRING" id="1220578.FPE01S_03_05280"/>
<protein>
    <submittedName>
        <fullName evidence="2">Uncharacterized protein</fullName>
    </submittedName>
</protein>
<reference evidence="2 3" key="1">
    <citation type="submission" date="2015-04" db="EMBL/GenBank/DDBJ databases">
        <title>Whole genome shotgun sequence of Flavihumibacter petaseus NBRC 106054.</title>
        <authorList>
            <person name="Miyazawa S."/>
            <person name="Hosoyama A."/>
            <person name="Hashimoto M."/>
            <person name="Noguchi M."/>
            <person name="Tsuchikane K."/>
            <person name="Ohji S."/>
            <person name="Yamazoe A."/>
            <person name="Ichikawa N."/>
            <person name="Kimura A."/>
            <person name="Fujita N."/>
        </authorList>
    </citation>
    <scope>NUCLEOTIDE SEQUENCE [LARGE SCALE GENOMIC DNA]</scope>
    <source>
        <strain evidence="2 3">NBRC 106054</strain>
    </source>
</reference>
<keyword evidence="3" id="KW-1185">Reference proteome</keyword>
<name>A0A0E9N4A8_9BACT</name>
<evidence type="ECO:0000313" key="2">
    <source>
        <dbReference type="EMBL" id="GAO44491.1"/>
    </source>
</evidence>
<keyword evidence="1" id="KW-0812">Transmembrane</keyword>
<organism evidence="2 3">
    <name type="scientific">Flavihumibacter petaseus NBRC 106054</name>
    <dbReference type="NCBI Taxonomy" id="1220578"/>
    <lineage>
        <taxon>Bacteria</taxon>
        <taxon>Pseudomonadati</taxon>
        <taxon>Bacteroidota</taxon>
        <taxon>Chitinophagia</taxon>
        <taxon>Chitinophagales</taxon>
        <taxon>Chitinophagaceae</taxon>
        <taxon>Flavihumibacter</taxon>
    </lineage>
</organism>
<dbReference type="AlphaFoldDB" id="A0A0E9N4A8"/>
<feature type="transmembrane region" description="Helical" evidence="1">
    <location>
        <begin position="44"/>
        <end position="64"/>
    </location>
</feature>
<dbReference type="Proteomes" id="UP000033121">
    <property type="component" value="Unassembled WGS sequence"/>
</dbReference>
<evidence type="ECO:0000256" key="1">
    <source>
        <dbReference type="SAM" id="Phobius"/>
    </source>
</evidence>
<keyword evidence="1" id="KW-1133">Transmembrane helix</keyword>